<dbReference type="PANTHER" id="PTHR30137:SF6">
    <property type="entry name" value="LUCIFERASE-LIKE MONOOXYGENASE"/>
    <property type="match status" value="1"/>
</dbReference>
<dbReference type="PANTHER" id="PTHR30137">
    <property type="entry name" value="LUCIFERASE-LIKE MONOOXYGENASE"/>
    <property type="match status" value="1"/>
</dbReference>
<dbReference type="Gene3D" id="3.20.20.30">
    <property type="entry name" value="Luciferase-like domain"/>
    <property type="match status" value="1"/>
</dbReference>
<dbReference type="InterPro" id="IPR011251">
    <property type="entry name" value="Luciferase-like_dom"/>
</dbReference>
<dbReference type="GO" id="GO:0016705">
    <property type="term" value="F:oxidoreductase activity, acting on paired donors, with incorporation or reduction of molecular oxygen"/>
    <property type="evidence" value="ECO:0007669"/>
    <property type="project" value="InterPro"/>
</dbReference>
<dbReference type="InterPro" id="IPR036661">
    <property type="entry name" value="Luciferase-like_sf"/>
</dbReference>
<dbReference type="STRING" id="1235591.CAK95_28770"/>
<accession>A0A1W6ZZ38</accession>
<dbReference type="SUPFAM" id="SSF51679">
    <property type="entry name" value="Bacterial luciferase-like"/>
    <property type="match status" value="1"/>
</dbReference>
<evidence type="ECO:0000313" key="2">
    <source>
        <dbReference type="EMBL" id="ARQ02649.1"/>
    </source>
</evidence>
<dbReference type="RefSeq" id="WP_086091081.1">
    <property type="nucleotide sequence ID" value="NZ_CP021112.1"/>
</dbReference>
<gene>
    <name evidence="2" type="ORF">CAK95_28770</name>
</gene>
<dbReference type="KEGG" id="psin:CAK95_28770"/>
<keyword evidence="3" id="KW-1185">Reference proteome</keyword>
<evidence type="ECO:0000313" key="3">
    <source>
        <dbReference type="Proteomes" id="UP000194137"/>
    </source>
</evidence>
<dbReference type="Proteomes" id="UP000194137">
    <property type="component" value="Chromosome"/>
</dbReference>
<evidence type="ECO:0000259" key="1">
    <source>
        <dbReference type="Pfam" id="PF00296"/>
    </source>
</evidence>
<name>A0A1W6ZZ38_9HYPH</name>
<dbReference type="OrthoDB" id="9804736at2"/>
<feature type="domain" description="Luciferase-like" evidence="1">
    <location>
        <begin position="42"/>
        <end position="340"/>
    </location>
</feature>
<dbReference type="InterPro" id="IPR050766">
    <property type="entry name" value="Bact_Lucif_Oxidored"/>
</dbReference>
<dbReference type="GO" id="GO:0005829">
    <property type="term" value="C:cytosol"/>
    <property type="evidence" value="ECO:0007669"/>
    <property type="project" value="TreeGrafter"/>
</dbReference>
<sequence length="389" mass="44323">MKFYMMHLMPYADLDLDYDQKHNSAWVTLPNSYYDPKKGAKLYNRYLDELEYADQLGFDGICVNEHHQNAYGLMPQPGVMAGALARRTKKVKIAILGRALPLLNNPVTVAEEFAMVDNITEGRFIAGFVRGIGAEYHAWSSNPADSHDRFHEAHDLILRAWTETGPFAFEGKHYQFEYVNLWPRPYQSPRPPIWIPSQGSSETIEWASHPDRRYTYLQTFTPVAMLAKYMQMYKAMAAGHGYEATEDQLGWSVPLYVAETDEIARREAQPHIENFLNKFLRMPKEMLLPPGYLSLNSMLGVMKAKSSIGTKQTIDDVMAKGMFICGSPETVRQKLEQYQSEIGFGHLLTLLQFGTLPAELTRKNMEIYANEVMPYLRDKTANAIPAAAE</sequence>
<reference evidence="2 3" key="1">
    <citation type="submission" date="2017-05" db="EMBL/GenBank/DDBJ databases">
        <title>Full genome sequence of Pseudorhodoplanes sinuspersici.</title>
        <authorList>
            <person name="Dastgheib S.M.M."/>
            <person name="Shavandi M."/>
            <person name="Tirandaz H."/>
        </authorList>
    </citation>
    <scope>NUCLEOTIDE SEQUENCE [LARGE SCALE GENOMIC DNA]</scope>
    <source>
        <strain evidence="2 3">RIPI110</strain>
    </source>
</reference>
<dbReference type="AlphaFoldDB" id="A0A1W6ZZ38"/>
<protein>
    <submittedName>
        <fullName evidence="2">LLM class flavin-dependent oxidoreductase</fullName>
    </submittedName>
</protein>
<proteinExistence type="predicted"/>
<dbReference type="Pfam" id="PF00296">
    <property type="entry name" value="Bac_luciferase"/>
    <property type="match status" value="1"/>
</dbReference>
<dbReference type="EMBL" id="CP021112">
    <property type="protein sequence ID" value="ARQ02649.1"/>
    <property type="molecule type" value="Genomic_DNA"/>
</dbReference>
<organism evidence="2 3">
    <name type="scientific">Pseudorhodoplanes sinuspersici</name>
    <dbReference type="NCBI Taxonomy" id="1235591"/>
    <lineage>
        <taxon>Bacteria</taxon>
        <taxon>Pseudomonadati</taxon>
        <taxon>Pseudomonadota</taxon>
        <taxon>Alphaproteobacteria</taxon>
        <taxon>Hyphomicrobiales</taxon>
        <taxon>Pseudorhodoplanes</taxon>
    </lineage>
</organism>